<evidence type="ECO:0000313" key="7">
    <source>
        <dbReference type="Proteomes" id="UP000654304"/>
    </source>
</evidence>
<feature type="domain" description="PAC" evidence="3">
    <location>
        <begin position="323"/>
        <end position="375"/>
    </location>
</feature>
<evidence type="ECO:0000259" key="5">
    <source>
        <dbReference type="PROSITE" id="PS50887"/>
    </source>
</evidence>
<dbReference type="SUPFAM" id="SSF141868">
    <property type="entry name" value="EAL domain-like"/>
    <property type="match status" value="1"/>
</dbReference>
<comment type="caution">
    <text evidence="6">The sequence shown here is derived from an EMBL/GenBank/DDBJ whole genome shotgun (WGS) entry which is preliminary data.</text>
</comment>
<dbReference type="InterPro" id="IPR000160">
    <property type="entry name" value="GGDEF_dom"/>
</dbReference>
<dbReference type="CDD" id="cd01949">
    <property type="entry name" value="GGDEF"/>
    <property type="match status" value="1"/>
</dbReference>
<gene>
    <name evidence="6" type="ORF">H8K43_11525</name>
</gene>
<dbReference type="InterPro" id="IPR029787">
    <property type="entry name" value="Nucleotide_cyclase"/>
</dbReference>
<dbReference type="Gene3D" id="3.30.70.270">
    <property type="match status" value="1"/>
</dbReference>
<evidence type="ECO:0000259" key="3">
    <source>
        <dbReference type="PROSITE" id="PS50113"/>
    </source>
</evidence>
<evidence type="ECO:0000259" key="2">
    <source>
        <dbReference type="PROSITE" id="PS50110"/>
    </source>
</evidence>
<dbReference type="SUPFAM" id="SSF52172">
    <property type="entry name" value="CheY-like"/>
    <property type="match status" value="1"/>
</dbReference>
<dbReference type="SMART" id="SM00448">
    <property type="entry name" value="REC"/>
    <property type="match status" value="1"/>
</dbReference>
<dbReference type="InterPro" id="IPR001789">
    <property type="entry name" value="Sig_transdc_resp-reg_receiver"/>
</dbReference>
<dbReference type="PROSITE" id="PS50113">
    <property type="entry name" value="PAC"/>
    <property type="match status" value="1"/>
</dbReference>
<organism evidence="6 7">
    <name type="scientific">Undibacterium curvum</name>
    <dbReference type="NCBI Taxonomy" id="2762294"/>
    <lineage>
        <taxon>Bacteria</taxon>
        <taxon>Pseudomonadati</taxon>
        <taxon>Pseudomonadota</taxon>
        <taxon>Betaproteobacteria</taxon>
        <taxon>Burkholderiales</taxon>
        <taxon>Oxalobacteraceae</taxon>
        <taxon>Undibacterium</taxon>
    </lineage>
</organism>
<dbReference type="Proteomes" id="UP000654304">
    <property type="component" value="Unassembled WGS sequence"/>
</dbReference>
<dbReference type="Gene3D" id="3.30.450.20">
    <property type="entry name" value="PAS domain"/>
    <property type="match status" value="2"/>
</dbReference>
<feature type="domain" description="GGDEF" evidence="5">
    <location>
        <begin position="407"/>
        <end position="540"/>
    </location>
</feature>
<dbReference type="NCBIfam" id="TIGR00254">
    <property type="entry name" value="GGDEF"/>
    <property type="match status" value="1"/>
</dbReference>
<evidence type="ECO:0000313" key="6">
    <source>
        <dbReference type="EMBL" id="MBC3932308.1"/>
    </source>
</evidence>
<dbReference type="InterPro" id="IPR000014">
    <property type="entry name" value="PAS"/>
</dbReference>
<feature type="modified residue" description="4-aspartylphosphate" evidence="1">
    <location>
        <position position="55"/>
    </location>
</feature>
<name>A0ABR7A685_9BURK</name>
<dbReference type="SUPFAM" id="SSF55073">
    <property type="entry name" value="Nucleotide cyclase"/>
    <property type="match status" value="1"/>
</dbReference>
<dbReference type="Pfam" id="PF00563">
    <property type="entry name" value="EAL"/>
    <property type="match status" value="1"/>
</dbReference>
<dbReference type="NCBIfam" id="TIGR00229">
    <property type="entry name" value="sensory_box"/>
    <property type="match status" value="1"/>
</dbReference>
<dbReference type="SUPFAM" id="SSF55785">
    <property type="entry name" value="PYP-like sensor domain (PAS domain)"/>
    <property type="match status" value="2"/>
</dbReference>
<dbReference type="PROSITE" id="PS50887">
    <property type="entry name" value="GGDEF"/>
    <property type="match status" value="1"/>
</dbReference>
<dbReference type="EMBL" id="JACOGD010000005">
    <property type="protein sequence ID" value="MBC3932308.1"/>
    <property type="molecule type" value="Genomic_DNA"/>
</dbReference>
<keyword evidence="7" id="KW-1185">Reference proteome</keyword>
<evidence type="ECO:0000259" key="4">
    <source>
        <dbReference type="PROSITE" id="PS50883"/>
    </source>
</evidence>
<dbReference type="SMART" id="SM00091">
    <property type="entry name" value="PAS"/>
    <property type="match status" value="2"/>
</dbReference>
<dbReference type="SMART" id="SM00267">
    <property type="entry name" value="GGDEF"/>
    <property type="match status" value="1"/>
</dbReference>
<dbReference type="Gene3D" id="3.40.50.2300">
    <property type="match status" value="1"/>
</dbReference>
<protein>
    <submittedName>
        <fullName evidence="6">EAL domain-containing protein</fullName>
    </submittedName>
</protein>
<dbReference type="InterPro" id="IPR052155">
    <property type="entry name" value="Biofilm_reg_signaling"/>
</dbReference>
<dbReference type="Pfam" id="PF00072">
    <property type="entry name" value="Response_reg"/>
    <property type="match status" value="1"/>
</dbReference>
<feature type="domain" description="Response regulatory" evidence="2">
    <location>
        <begin position="5"/>
        <end position="120"/>
    </location>
</feature>
<dbReference type="RefSeq" id="WP_186903957.1">
    <property type="nucleotide sequence ID" value="NZ_JACOGD010000005.1"/>
</dbReference>
<dbReference type="InterPro" id="IPR000700">
    <property type="entry name" value="PAS-assoc_C"/>
</dbReference>
<dbReference type="InterPro" id="IPR035919">
    <property type="entry name" value="EAL_sf"/>
</dbReference>
<feature type="domain" description="EAL" evidence="4">
    <location>
        <begin position="549"/>
        <end position="802"/>
    </location>
</feature>
<reference evidence="6 7" key="1">
    <citation type="submission" date="2020-08" db="EMBL/GenBank/DDBJ databases">
        <title>Novel species isolated from subtropical streams in China.</title>
        <authorList>
            <person name="Lu H."/>
        </authorList>
    </citation>
    <scope>NUCLEOTIDE SEQUENCE [LARGE SCALE GENOMIC DNA]</scope>
    <source>
        <strain evidence="6 7">CY22W</strain>
    </source>
</reference>
<dbReference type="PANTHER" id="PTHR44757:SF2">
    <property type="entry name" value="BIOFILM ARCHITECTURE MAINTENANCE PROTEIN MBAA"/>
    <property type="match status" value="1"/>
</dbReference>
<keyword evidence="1" id="KW-0597">Phosphoprotein</keyword>
<dbReference type="InterPro" id="IPR001633">
    <property type="entry name" value="EAL_dom"/>
</dbReference>
<dbReference type="Gene3D" id="3.20.20.450">
    <property type="entry name" value="EAL domain"/>
    <property type="match status" value="1"/>
</dbReference>
<dbReference type="Pfam" id="PF13426">
    <property type="entry name" value="PAS_9"/>
    <property type="match status" value="1"/>
</dbReference>
<dbReference type="Pfam" id="PF00990">
    <property type="entry name" value="GGDEF"/>
    <property type="match status" value="1"/>
</dbReference>
<dbReference type="SMART" id="SM00052">
    <property type="entry name" value="EAL"/>
    <property type="match status" value="1"/>
</dbReference>
<dbReference type="CDD" id="cd01948">
    <property type="entry name" value="EAL"/>
    <property type="match status" value="1"/>
</dbReference>
<proteinExistence type="predicted"/>
<dbReference type="InterPro" id="IPR043128">
    <property type="entry name" value="Rev_trsase/Diguanyl_cyclase"/>
</dbReference>
<dbReference type="InterPro" id="IPR011006">
    <property type="entry name" value="CheY-like_superfamily"/>
</dbReference>
<dbReference type="SMART" id="SM00086">
    <property type="entry name" value="PAC"/>
    <property type="match status" value="2"/>
</dbReference>
<dbReference type="PROSITE" id="PS50110">
    <property type="entry name" value="RESPONSE_REGULATORY"/>
    <property type="match status" value="1"/>
</dbReference>
<evidence type="ECO:0000256" key="1">
    <source>
        <dbReference type="PROSITE-ProRule" id="PRU00169"/>
    </source>
</evidence>
<dbReference type="PROSITE" id="PS50883">
    <property type="entry name" value="EAL"/>
    <property type="match status" value="1"/>
</dbReference>
<dbReference type="InterPro" id="IPR001610">
    <property type="entry name" value="PAC"/>
</dbReference>
<dbReference type="CDD" id="cd17534">
    <property type="entry name" value="REC_DC-like"/>
    <property type="match status" value="1"/>
</dbReference>
<dbReference type="InterPro" id="IPR035965">
    <property type="entry name" value="PAS-like_dom_sf"/>
</dbReference>
<accession>A0ABR7A685</accession>
<dbReference type="PANTHER" id="PTHR44757">
    <property type="entry name" value="DIGUANYLATE CYCLASE DGCP"/>
    <property type="match status" value="1"/>
</dbReference>
<dbReference type="CDD" id="cd00130">
    <property type="entry name" value="PAS"/>
    <property type="match status" value="1"/>
</dbReference>
<sequence length="805" mass="89767">MQAECILIVEDEPVVALDLQQSLMEMGHQVLSIATSFTEALNVVQQNQPSLILMDIHIDGDTDGIDACEMISRRWKLPVIFLTAYADDLTVSRAANVKPFGYVMKPFESKELMAVIQVARSRHNAEGMLAASEQRLTMALDAAQLGSWQWSRQHDKLEGDERFFEIVGGGLRPFQSSLTDLLRLVTERDRDRLSHWFQQTDFFSDTFCIPRSGQELAWIEIYGKLTCNLNGEPVLIGAVRDISLRKTMEDQLRQASVVFSEAVEGMLILDADCRVVSANPAFFQMTRFSEQQIMGLHPDDFLLVRRESDPSYSAIAVSEPGFWTGEARCKRQDGSQISILQHVCVVRNEQGQTQQIVVSISDISFIREAERQLEHLAFHDPLTGMGNRYLLDQRLAQEMSLSQVNGGNVAIIFIDLDGFKAINDSMGHHIGDRLLQEAAHRISGQIRRYDEAIRLGGDEFVVIVPNLTQQSDGRLVAEKILQALSVTIRIDEHQFRISASIGIATFPQDGAGLSEILSAADSAMYEAKRQGKGRICVYTSDMTDTVRTRLNLEQGLHHALERQELELYYQPVFSMANERLSGFEALIRWNHPVSGVLLPDQFIRIAEESGQIQSIGSWVLDTALQQLSQWTEATGTALVMAVNVSPKQFLQDDFLASVELALRRWQVPAHQLEIEITESVLQDFQRSRGIVSGLRELGVSVAIDDFGTGYSSLALLKHLPVSRIKIDRSFILALPGNARDHGLVSVMLKMAGSLELEVTAEGVETWQQAAVLQQLGCSAAQGFYYGQPAPTATALHDAICRHDRG</sequence>